<dbReference type="GeneID" id="81604892"/>
<reference evidence="2" key="1">
    <citation type="submission" date="2022-12" db="EMBL/GenBank/DDBJ databases">
        <authorList>
            <person name="Petersen C."/>
        </authorList>
    </citation>
    <scope>NUCLEOTIDE SEQUENCE</scope>
    <source>
        <strain evidence="2">IBT 16125</strain>
    </source>
</reference>
<comment type="caution">
    <text evidence="2">The sequence shown here is derived from an EMBL/GenBank/DDBJ whole genome shotgun (WGS) entry which is preliminary data.</text>
</comment>
<comment type="similarity">
    <text evidence="1">Belongs to the aegerolysin family.</text>
</comment>
<dbReference type="Gene3D" id="2.60.270.50">
    <property type="match status" value="1"/>
</dbReference>
<dbReference type="AlphaFoldDB" id="A0AAD6BR15"/>
<gene>
    <name evidence="2" type="ORF">N7458_011267</name>
</gene>
<organism evidence="2 3">
    <name type="scientific">Penicillium daleae</name>
    <dbReference type="NCBI Taxonomy" id="63821"/>
    <lineage>
        <taxon>Eukaryota</taxon>
        <taxon>Fungi</taxon>
        <taxon>Dikarya</taxon>
        <taxon>Ascomycota</taxon>
        <taxon>Pezizomycotina</taxon>
        <taxon>Eurotiomycetes</taxon>
        <taxon>Eurotiomycetidae</taxon>
        <taxon>Eurotiales</taxon>
        <taxon>Aspergillaceae</taxon>
        <taxon>Penicillium</taxon>
    </lineage>
</organism>
<reference evidence="2" key="2">
    <citation type="journal article" date="2023" name="IMA Fungus">
        <title>Comparative genomic study of the Penicillium genus elucidates a diverse pangenome and 15 lateral gene transfer events.</title>
        <authorList>
            <person name="Petersen C."/>
            <person name="Sorensen T."/>
            <person name="Nielsen M.R."/>
            <person name="Sondergaard T.E."/>
            <person name="Sorensen J.L."/>
            <person name="Fitzpatrick D.A."/>
            <person name="Frisvad J.C."/>
            <person name="Nielsen K.L."/>
        </authorList>
    </citation>
    <scope>NUCLEOTIDE SEQUENCE</scope>
    <source>
        <strain evidence="2">IBT 16125</strain>
    </source>
</reference>
<evidence type="ECO:0000313" key="2">
    <source>
        <dbReference type="EMBL" id="KAJ5432111.1"/>
    </source>
</evidence>
<accession>A0AAD6BR15</accession>
<dbReference type="EMBL" id="JAPVEA010000009">
    <property type="protein sequence ID" value="KAJ5432111.1"/>
    <property type="molecule type" value="Genomic_DNA"/>
</dbReference>
<proteinExistence type="inferred from homology"/>
<protein>
    <submittedName>
        <fullName evidence="2">Uncharacterized protein</fullName>
    </submittedName>
</protein>
<dbReference type="GO" id="GO:0019836">
    <property type="term" value="P:symbiont-mediated hemolysis of host erythrocyte"/>
    <property type="evidence" value="ECO:0007669"/>
    <property type="project" value="InterPro"/>
</dbReference>
<sequence>MASILSQQFLHIRIQDNLKFDIRIENADLDCGQFYREGDRSDILTSEDLDDMIIRHNGSQRSICFCGQPGSLYGAQGSVDLVDDFKNARICTLIWRTAVHIGEKNDFKKLNQNTSYKVDIGRWNEVGVMGHIPITIEQS</sequence>
<evidence type="ECO:0000256" key="1">
    <source>
        <dbReference type="ARBA" id="ARBA00010795"/>
    </source>
</evidence>
<dbReference type="Pfam" id="PF06355">
    <property type="entry name" value="Aegerolysin"/>
    <property type="match status" value="1"/>
</dbReference>
<dbReference type="RefSeq" id="XP_056759403.1">
    <property type="nucleotide sequence ID" value="XM_056914649.1"/>
</dbReference>
<dbReference type="Proteomes" id="UP001213681">
    <property type="component" value="Unassembled WGS sequence"/>
</dbReference>
<keyword evidence="3" id="KW-1185">Reference proteome</keyword>
<dbReference type="InterPro" id="IPR009413">
    <property type="entry name" value="Aegerolysin-typ"/>
</dbReference>
<name>A0AAD6BR15_9EURO</name>
<evidence type="ECO:0000313" key="3">
    <source>
        <dbReference type="Proteomes" id="UP001213681"/>
    </source>
</evidence>